<gene>
    <name evidence="1" type="ORF">AAFF_G00195190</name>
</gene>
<dbReference type="Proteomes" id="UP001221898">
    <property type="component" value="Unassembled WGS sequence"/>
</dbReference>
<name>A0AAD7SXM3_9TELE</name>
<accession>A0AAD7SXM3</accession>
<evidence type="ECO:0000313" key="1">
    <source>
        <dbReference type="EMBL" id="KAJ8410615.1"/>
    </source>
</evidence>
<protein>
    <submittedName>
        <fullName evidence="1">Uncharacterized protein</fullName>
    </submittedName>
</protein>
<proteinExistence type="predicted"/>
<dbReference type="EMBL" id="JAINUG010000026">
    <property type="protein sequence ID" value="KAJ8410615.1"/>
    <property type="molecule type" value="Genomic_DNA"/>
</dbReference>
<reference evidence="1" key="1">
    <citation type="journal article" date="2023" name="Science">
        <title>Genome structures resolve the early diversification of teleost fishes.</title>
        <authorList>
            <person name="Parey E."/>
            <person name="Louis A."/>
            <person name="Montfort J."/>
            <person name="Bouchez O."/>
            <person name="Roques C."/>
            <person name="Iampietro C."/>
            <person name="Lluch J."/>
            <person name="Castinel A."/>
            <person name="Donnadieu C."/>
            <person name="Desvignes T."/>
            <person name="Floi Bucao C."/>
            <person name="Jouanno E."/>
            <person name="Wen M."/>
            <person name="Mejri S."/>
            <person name="Dirks R."/>
            <person name="Jansen H."/>
            <person name="Henkel C."/>
            <person name="Chen W.J."/>
            <person name="Zahm M."/>
            <person name="Cabau C."/>
            <person name="Klopp C."/>
            <person name="Thompson A.W."/>
            <person name="Robinson-Rechavi M."/>
            <person name="Braasch I."/>
            <person name="Lecointre G."/>
            <person name="Bobe J."/>
            <person name="Postlethwait J.H."/>
            <person name="Berthelot C."/>
            <person name="Roest Crollius H."/>
            <person name="Guiguen Y."/>
        </authorList>
    </citation>
    <scope>NUCLEOTIDE SEQUENCE</scope>
    <source>
        <strain evidence="1">NC1722</strain>
    </source>
</reference>
<evidence type="ECO:0000313" key="2">
    <source>
        <dbReference type="Proteomes" id="UP001221898"/>
    </source>
</evidence>
<organism evidence="1 2">
    <name type="scientific">Aldrovandia affinis</name>
    <dbReference type="NCBI Taxonomy" id="143900"/>
    <lineage>
        <taxon>Eukaryota</taxon>
        <taxon>Metazoa</taxon>
        <taxon>Chordata</taxon>
        <taxon>Craniata</taxon>
        <taxon>Vertebrata</taxon>
        <taxon>Euteleostomi</taxon>
        <taxon>Actinopterygii</taxon>
        <taxon>Neopterygii</taxon>
        <taxon>Teleostei</taxon>
        <taxon>Notacanthiformes</taxon>
        <taxon>Halosauridae</taxon>
        <taxon>Aldrovandia</taxon>
    </lineage>
</organism>
<comment type="caution">
    <text evidence="1">The sequence shown here is derived from an EMBL/GenBank/DDBJ whole genome shotgun (WGS) entry which is preliminary data.</text>
</comment>
<keyword evidence="2" id="KW-1185">Reference proteome</keyword>
<dbReference type="AlphaFoldDB" id="A0AAD7SXM3"/>
<sequence>MLQSIPEDLSRDAWLAASWKQTWETAGPSRILRYIWDPGDGSPCCPAQLVLLGQDACRFENLRKSNTADSEHQFQSDCGAQAAYRGCSASSKCRYHRCEWSSRVLTNIDFPGGVFGLLTESSSQGADSGWSQ</sequence>